<sequence length="38" mass="4359">GAEGRRREPAARKTTQVSTSSCWNFRERGSYFNPERAV</sequence>
<reference evidence="1" key="1">
    <citation type="submission" date="2020-02" db="EMBL/GenBank/DDBJ databases">
        <authorList>
            <person name="Meier V. D."/>
        </authorList>
    </citation>
    <scope>NUCLEOTIDE SEQUENCE</scope>
    <source>
        <strain evidence="1">AVDCRST_MAG25</strain>
    </source>
</reference>
<protein>
    <submittedName>
        <fullName evidence="1">Uncharacterized protein</fullName>
    </submittedName>
</protein>
<evidence type="ECO:0000313" key="1">
    <source>
        <dbReference type="EMBL" id="CAA9458857.1"/>
    </source>
</evidence>
<name>A0A6J4R069_9ACTN</name>
<proteinExistence type="predicted"/>
<accession>A0A6J4R069</accession>
<dbReference type="EMBL" id="CADCVI010000037">
    <property type="protein sequence ID" value="CAA9458857.1"/>
    <property type="molecule type" value="Genomic_DNA"/>
</dbReference>
<organism evidence="1">
    <name type="scientific">uncultured Rubrobacteraceae bacterium</name>
    <dbReference type="NCBI Taxonomy" id="349277"/>
    <lineage>
        <taxon>Bacteria</taxon>
        <taxon>Bacillati</taxon>
        <taxon>Actinomycetota</taxon>
        <taxon>Rubrobacteria</taxon>
        <taxon>Rubrobacterales</taxon>
        <taxon>Rubrobacteraceae</taxon>
        <taxon>environmental samples</taxon>
    </lineage>
</organism>
<dbReference type="AlphaFoldDB" id="A0A6J4R069"/>
<feature type="non-terminal residue" evidence="1">
    <location>
        <position position="1"/>
    </location>
</feature>
<feature type="non-terminal residue" evidence="1">
    <location>
        <position position="38"/>
    </location>
</feature>
<gene>
    <name evidence="1" type="ORF">AVDCRST_MAG25-534</name>
</gene>